<reference evidence="2 3" key="1">
    <citation type="submission" date="2024-07" db="EMBL/GenBank/DDBJ databases">
        <title>Section-level genome sequencing and comparative genomics of Aspergillus sections Usti and Cavernicolus.</title>
        <authorList>
            <consortium name="Lawrence Berkeley National Laboratory"/>
            <person name="Nybo J.L."/>
            <person name="Vesth T.C."/>
            <person name="Theobald S."/>
            <person name="Frisvad J.C."/>
            <person name="Larsen T.O."/>
            <person name="Kjaerboelling I."/>
            <person name="Rothschild-Mancinelli K."/>
            <person name="Lyhne E.K."/>
            <person name="Kogle M.E."/>
            <person name="Barry K."/>
            <person name="Clum A."/>
            <person name="Na H."/>
            <person name="Ledsgaard L."/>
            <person name="Lin J."/>
            <person name="Lipzen A."/>
            <person name="Kuo A."/>
            <person name="Riley R."/>
            <person name="Mondo S."/>
            <person name="Labutti K."/>
            <person name="Haridas S."/>
            <person name="Pangalinan J."/>
            <person name="Salamov A.A."/>
            <person name="Simmons B.A."/>
            <person name="Magnuson J.K."/>
            <person name="Chen J."/>
            <person name="Drula E."/>
            <person name="Henrissat B."/>
            <person name="Wiebenga A."/>
            <person name="Lubbers R.J."/>
            <person name="Gomes A.C."/>
            <person name="Makela M.R."/>
            <person name="Stajich J."/>
            <person name="Grigoriev I.V."/>
            <person name="Mortensen U.H."/>
            <person name="De Vries R.P."/>
            <person name="Baker S.E."/>
            <person name="Andersen M.R."/>
        </authorList>
    </citation>
    <scope>NUCLEOTIDE SEQUENCE [LARGE SCALE GENOMIC DNA]</scope>
    <source>
        <strain evidence="2 3">CBS 123904</strain>
    </source>
</reference>
<evidence type="ECO:0000259" key="1">
    <source>
        <dbReference type="Pfam" id="PF20237"/>
    </source>
</evidence>
<dbReference type="PANTHER" id="PTHR34502">
    <property type="entry name" value="DUF6594 DOMAIN-CONTAINING PROTEIN-RELATED"/>
    <property type="match status" value="1"/>
</dbReference>
<dbReference type="InterPro" id="IPR046529">
    <property type="entry name" value="DUF6594"/>
</dbReference>
<dbReference type="Pfam" id="PF20237">
    <property type="entry name" value="DUF6594"/>
    <property type="match status" value="1"/>
</dbReference>
<feature type="domain" description="DUF6594" evidence="1">
    <location>
        <begin position="59"/>
        <end position="214"/>
    </location>
</feature>
<comment type="caution">
    <text evidence="2">The sequence shown here is derived from an EMBL/GenBank/DDBJ whole genome shotgun (WGS) entry which is preliminary data.</text>
</comment>
<dbReference type="Proteomes" id="UP001610446">
    <property type="component" value="Unassembled WGS sequence"/>
</dbReference>
<proteinExistence type="predicted"/>
<protein>
    <recommendedName>
        <fullName evidence="1">DUF6594 domain-containing protein</fullName>
    </recommendedName>
</protein>
<dbReference type="PANTHER" id="PTHR34502:SF3">
    <property type="entry name" value="DUF6594 DOMAIN-CONTAINING PROTEIN"/>
    <property type="match status" value="1"/>
</dbReference>
<name>A0ABR4JMJ0_9EURO</name>
<organism evidence="2 3">
    <name type="scientific">Aspergillus pseudoustus</name>
    <dbReference type="NCBI Taxonomy" id="1810923"/>
    <lineage>
        <taxon>Eukaryota</taxon>
        <taxon>Fungi</taxon>
        <taxon>Dikarya</taxon>
        <taxon>Ascomycota</taxon>
        <taxon>Pezizomycotina</taxon>
        <taxon>Eurotiomycetes</taxon>
        <taxon>Eurotiomycetidae</taxon>
        <taxon>Eurotiales</taxon>
        <taxon>Aspergillaceae</taxon>
        <taxon>Aspergillus</taxon>
        <taxon>Aspergillus subgen. Nidulantes</taxon>
    </lineage>
</organism>
<gene>
    <name evidence="2" type="ORF">BJY01DRAFT_15287</name>
</gene>
<accession>A0ABR4JMJ0</accession>
<evidence type="ECO:0000313" key="3">
    <source>
        <dbReference type="Proteomes" id="UP001610446"/>
    </source>
</evidence>
<dbReference type="EMBL" id="JBFXLU010000115">
    <property type="protein sequence ID" value="KAL2840992.1"/>
    <property type="molecule type" value="Genomic_DNA"/>
</dbReference>
<evidence type="ECO:0000313" key="2">
    <source>
        <dbReference type="EMBL" id="KAL2840992.1"/>
    </source>
</evidence>
<sequence>MPLELASALVHMGWTENLKDTERYSRQIVATDQFLKLFPSATPFQTKMPRTIEDYRPGYPRFTALISAHEPFFMCRRFIKLRARILLLKQDRLSMLEQKLEQVDHEEASPLFLAKSRWDKNSERASLLSEIEASLSDYDQFTERTFQMLNIGRTCERDVESLQHWLDGTGSLAREEREYLTHRDDLASLAPTRDSAMAQIETWIEDKLVILLPSQHKVREPNGQAESN</sequence>
<keyword evidence="3" id="KW-1185">Reference proteome</keyword>